<dbReference type="RefSeq" id="WP_147162306.1">
    <property type="nucleotide sequence ID" value="NZ_BJZO01000006.1"/>
</dbReference>
<dbReference type="InterPro" id="IPR023214">
    <property type="entry name" value="HAD_sf"/>
</dbReference>
<name>A0A512H4D8_9PROT</name>
<sequence length="229" mass="25150">MSASVFETWVFDLDNTLYPATVDLFSQIDRRMKAFISRTLGLPPDEAFRLQKKYYHEYGTSLRGLMQEHGVDPAAFLADVHDIDHSVLSPDPVLAAALGRISARKIVFTNGSTDHATRVLEHLGLAGQFDAIQDIVASDYVPKPQIAPYERLLATHGIDPTRAVMVEDIEKNLVPAAALGMTTVLVRNDVHWSAREGQAAEADGLGHCHHVTDCLPQWLTAWLDGAGVP</sequence>
<dbReference type="SFLD" id="SFLDG01129">
    <property type="entry name" value="C1.5:_HAD__Beta-PGM__Phosphata"/>
    <property type="match status" value="1"/>
</dbReference>
<dbReference type="CDD" id="cd02604">
    <property type="entry name" value="HAD_5NT"/>
    <property type="match status" value="1"/>
</dbReference>
<keyword evidence="2" id="KW-1185">Reference proteome</keyword>
<dbReference type="Pfam" id="PF00702">
    <property type="entry name" value="Hydrolase"/>
    <property type="match status" value="1"/>
</dbReference>
<dbReference type="EMBL" id="BJZO01000006">
    <property type="protein sequence ID" value="GEO80240.1"/>
    <property type="molecule type" value="Genomic_DNA"/>
</dbReference>
<dbReference type="InterPro" id="IPR010237">
    <property type="entry name" value="Pyr-5-nucltdase"/>
</dbReference>
<dbReference type="Gene3D" id="1.10.150.450">
    <property type="match status" value="1"/>
</dbReference>
<dbReference type="OrthoDB" id="9803141at2"/>
<dbReference type="InterPro" id="IPR006439">
    <property type="entry name" value="HAD-SF_hydro_IA"/>
</dbReference>
<dbReference type="PANTHER" id="PTHR12725">
    <property type="entry name" value="HALOACID DEHALOGENASE-LIKE HYDROLASE"/>
    <property type="match status" value="1"/>
</dbReference>
<proteinExistence type="predicted"/>
<accession>A0A512H4D8</accession>
<gene>
    <name evidence="1" type="ORF">ROR02_03710</name>
</gene>
<protein>
    <submittedName>
        <fullName evidence="1">Pyrimidine 5'-nucleotidase</fullName>
    </submittedName>
</protein>
<evidence type="ECO:0000313" key="1">
    <source>
        <dbReference type="EMBL" id="GEO80240.1"/>
    </source>
</evidence>
<dbReference type="Gene3D" id="3.40.50.1000">
    <property type="entry name" value="HAD superfamily/HAD-like"/>
    <property type="match status" value="1"/>
</dbReference>
<dbReference type="PANTHER" id="PTHR12725:SF117">
    <property type="entry name" value="HALOACID DEHALOGENASE-LIKE HYDROLASE"/>
    <property type="match status" value="1"/>
</dbReference>
<comment type="caution">
    <text evidence="1">The sequence shown here is derived from an EMBL/GenBank/DDBJ whole genome shotgun (WGS) entry which is preliminary data.</text>
</comment>
<dbReference type="NCBIfam" id="TIGR01993">
    <property type="entry name" value="Pyr-5-nucltdase"/>
    <property type="match status" value="1"/>
</dbReference>
<dbReference type="InterPro" id="IPR036412">
    <property type="entry name" value="HAD-like_sf"/>
</dbReference>
<dbReference type="SFLD" id="SFLDG01132">
    <property type="entry name" value="C1.5.3:_5'-Nucleotidase_Like"/>
    <property type="match status" value="1"/>
</dbReference>
<organism evidence="1 2">
    <name type="scientific">Pararhodospirillum oryzae</name>
    <dbReference type="NCBI Taxonomy" id="478448"/>
    <lineage>
        <taxon>Bacteria</taxon>
        <taxon>Pseudomonadati</taxon>
        <taxon>Pseudomonadota</taxon>
        <taxon>Alphaproteobacteria</taxon>
        <taxon>Rhodospirillales</taxon>
        <taxon>Rhodospirillaceae</taxon>
        <taxon>Pararhodospirillum</taxon>
    </lineage>
</organism>
<dbReference type="NCBIfam" id="TIGR01509">
    <property type="entry name" value="HAD-SF-IA-v3"/>
    <property type="match status" value="1"/>
</dbReference>
<dbReference type="AlphaFoldDB" id="A0A512H4D8"/>
<dbReference type="SUPFAM" id="SSF56784">
    <property type="entry name" value="HAD-like"/>
    <property type="match status" value="1"/>
</dbReference>
<dbReference type="Proteomes" id="UP000321567">
    <property type="component" value="Unassembled WGS sequence"/>
</dbReference>
<dbReference type="SFLD" id="SFLDS00003">
    <property type="entry name" value="Haloacid_Dehalogenase"/>
    <property type="match status" value="1"/>
</dbReference>
<reference evidence="1 2" key="1">
    <citation type="submission" date="2019-07" db="EMBL/GenBank/DDBJ databases">
        <title>Whole genome shotgun sequence of Rhodospirillum oryzae NBRC 107573.</title>
        <authorList>
            <person name="Hosoyama A."/>
            <person name="Uohara A."/>
            <person name="Ohji S."/>
            <person name="Ichikawa N."/>
        </authorList>
    </citation>
    <scope>NUCLEOTIDE SEQUENCE [LARGE SCALE GENOMIC DNA]</scope>
    <source>
        <strain evidence="1 2">NBRC 107573</strain>
    </source>
</reference>
<evidence type="ECO:0000313" key="2">
    <source>
        <dbReference type="Proteomes" id="UP000321567"/>
    </source>
</evidence>